<evidence type="ECO:0000256" key="3">
    <source>
        <dbReference type="ARBA" id="ARBA00022448"/>
    </source>
</evidence>
<evidence type="ECO:0000256" key="6">
    <source>
        <dbReference type="ARBA" id="ARBA00022906"/>
    </source>
</evidence>
<dbReference type="PANTHER" id="PTHR45820:SF4">
    <property type="entry name" value="ZINC TRANSPORTER 63C, ISOFORM F"/>
    <property type="match status" value="1"/>
</dbReference>
<dbReference type="GO" id="GO:0006882">
    <property type="term" value="P:intracellular zinc ion homeostasis"/>
    <property type="evidence" value="ECO:0007669"/>
    <property type="project" value="TreeGrafter"/>
</dbReference>
<evidence type="ECO:0000313" key="13">
    <source>
        <dbReference type="Proteomes" id="UP000268033"/>
    </source>
</evidence>
<dbReference type="AlphaFoldDB" id="A0A3N1PKI3"/>
<evidence type="ECO:0000256" key="9">
    <source>
        <dbReference type="SAM" id="Phobius"/>
    </source>
</evidence>
<feature type="transmembrane region" description="Helical" evidence="9">
    <location>
        <begin position="81"/>
        <end position="101"/>
    </location>
</feature>
<feature type="transmembrane region" description="Helical" evidence="9">
    <location>
        <begin position="156"/>
        <end position="177"/>
    </location>
</feature>
<dbReference type="NCBIfam" id="TIGR01297">
    <property type="entry name" value="CDF"/>
    <property type="match status" value="1"/>
</dbReference>
<gene>
    <name evidence="12" type="ORF">EDC28_104117</name>
</gene>
<dbReference type="SUPFAM" id="SSF160240">
    <property type="entry name" value="Cation efflux protein cytoplasmic domain-like"/>
    <property type="match status" value="1"/>
</dbReference>
<sequence>MSHSHHHHGHDDVGNIKVAFFLNLGFTLIEIVGGLLTNSVAILSDAVHDLGDSLALGLGWWLGNKAKAGPSARFSYGPKRLSLLAALINALVLVTGSVLVLSEAIPRLWDPQMPHAGGMIGLAILGIAVNGAAVFRLKGAKSQNAKVVSWHLLEDVLGWVMVLVVAVVMLFVKWPILDPLLSVFYTAFILYNVVKNLWGTVLLFMQATPADIDLAAVKRDILAIDNVSDVHHLHAWSFDGEQHVVTGHVVAHHALDAGDYLALKSALAGLCQHYPLAHTTFEIEYGDEPCRLSEPHHAH</sequence>
<dbReference type="SUPFAM" id="SSF161111">
    <property type="entry name" value="Cation efflux protein transmembrane domain-like"/>
    <property type="match status" value="1"/>
</dbReference>
<evidence type="ECO:0000313" key="12">
    <source>
        <dbReference type="EMBL" id="ROQ27467.1"/>
    </source>
</evidence>
<feature type="transmembrane region" description="Helical" evidence="9">
    <location>
        <begin position="183"/>
        <end position="204"/>
    </location>
</feature>
<reference evidence="12 13" key="1">
    <citation type="submission" date="2018-11" db="EMBL/GenBank/DDBJ databases">
        <title>Genomic Encyclopedia of Type Strains, Phase IV (KMG-IV): sequencing the most valuable type-strain genomes for metagenomic binning, comparative biology and taxonomic classification.</title>
        <authorList>
            <person name="Goeker M."/>
        </authorList>
    </citation>
    <scope>NUCLEOTIDE SEQUENCE [LARGE SCALE GENOMIC DNA]</scope>
    <source>
        <strain evidence="12 13">DSM 21945</strain>
    </source>
</reference>
<feature type="domain" description="Cation efflux protein transmembrane" evidence="10">
    <location>
        <begin position="16"/>
        <end position="203"/>
    </location>
</feature>
<dbReference type="InterPro" id="IPR002524">
    <property type="entry name" value="Cation_efflux"/>
</dbReference>
<keyword evidence="7 9" id="KW-1133">Transmembrane helix</keyword>
<dbReference type="PANTHER" id="PTHR45820">
    <property type="entry name" value="FI23527P1"/>
    <property type="match status" value="1"/>
</dbReference>
<feature type="transmembrane region" description="Helical" evidence="9">
    <location>
        <begin position="113"/>
        <end position="135"/>
    </location>
</feature>
<evidence type="ECO:0000259" key="11">
    <source>
        <dbReference type="Pfam" id="PF16916"/>
    </source>
</evidence>
<dbReference type="InterPro" id="IPR058533">
    <property type="entry name" value="Cation_efflux_TM"/>
</dbReference>
<keyword evidence="6" id="KW-0406">Ion transport</keyword>
<dbReference type="InterPro" id="IPR027470">
    <property type="entry name" value="Cation_efflux_CTD"/>
</dbReference>
<evidence type="ECO:0000259" key="10">
    <source>
        <dbReference type="Pfam" id="PF01545"/>
    </source>
</evidence>
<dbReference type="GO" id="GO:0005385">
    <property type="term" value="F:zinc ion transmembrane transporter activity"/>
    <property type="evidence" value="ECO:0007669"/>
    <property type="project" value="TreeGrafter"/>
</dbReference>
<keyword evidence="6" id="KW-0864">Zinc transport</keyword>
<evidence type="ECO:0000256" key="8">
    <source>
        <dbReference type="ARBA" id="ARBA00023136"/>
    </source>
</evidence>
<name>A0A3N1PKI3_9GAMM</name>
<comment type="caution">
    <text evidence="12">The sequence shown here is derived from an EMBL/GenBank/DDBJ whole genome shotgun (WGS) entry which is preliminary data.</text>
</comment>
<keyword evidence="4 9" id="KW-0812">Transmembrane</keyword>
<comment type="similarity">
    <text evidence="2">Belongs to the cation diffusion facilitator (CDF) transporter (TC 2.A.4) family. SLC30A subfamily.</text>
</comment>
<evidence type="ECO:0000256" key="1">
    <source>
        <dbReference type="ARBA" id="ARBA00004141"/>
    </source>
</evidence>
<dbReference type="Gene3D" id="1.20.1510.10">
    <property type="entry name" value="Cation efflux protein transmembrane domain"/>
    <property type="match status" value="1"/>
</dbReference>
<dbReference type="STRING" id="584787.GCA_001247655_02556"/>
<evidence type="ECO:0000256" key="4">
    <source>
        <dbReference type="ARBA" id="ARBA00022692"/>
    </source>
</evidence>
<keyword evidence="8 9" id="KW-0472">Membrane</keyword>
<proteinExistence type="inferred from homology"/>
<accession>A0A3N1PKI3</accession>
<keyword evidence="13" id="KW-1185">Reference proteome</keyword>
<dbReference type="Pfam" id="PF16916">
    <property type="entry name" value="ZT_dimer"/>
    <property type="match status" value="1"/>
</dbReference>
<evidence type="ECO:0000256" key="5">
    <source>
        <dbReference type="ARBA" id="ARBA00022833"/>
    </source>
</evidence>
<evidence type="ECO:0000256" key="7">
    <source>
        <dbReference type="ARBA" id="ARBA00022989"/>
    </source>
</evidence>
<dbReference type="Pfam" id="PF01545">
    <property type="entry name" value="Cation_efflux"/>
    <property type="match status" value="1"/>
</dbReference>
<dbReference type="RefSeq" id="WP_123421325.1">
    <property type="nucleotide sequence ID" value="NZ_JBLXEP010000006.1"/>
</dbReference>
<dbReference type="Proteomes" id="UP000268033">
    <property type="component" value="Unassembled WGS sequence"/>
</dbReference>
<feature type="domain" description="Cation efflux protein cytoplasmic" evidence="11">
    <location>
        <begin position="209"/>
        <end position="280"/>
    </location>
</feature>
<keyword evidence="3" id="KW-0813">Transport</keyword>
<protein>
    <submittedName>
        <fullName evidence="12">Cobalt-zinc-cadmium efflux system protein</fullName>
    </submittedName>
</protein>
<dbReference type="GO" id="GO:0016020">
    <property type="term" value="C:membrane"/>
    <property type="evidence" value="ECO:0007669"/>
    <property type="project" value="UniProtKB-SubCell"/>
</dbReference>
<organism evidence="12 13">
    <name type="scientific">Gallaecimonas pentaromativorans</name>
    <dbReference type="NCBI Taxonomy" id="584787"/>
    <lineage>
        <taxon>Bacteria</taxon>
        <taxon>Pseudomonadati</taxon>
        <taxon>Pseudomonadota</taxon>
        <taxon>Gammaproteobacteria</taxon>
        <taxon>Enterobacterales</taxon>
        <taxon>Gallaecimonadaceae</taxon>
        <taxon>Gallaecimonas</taxon>
    </lineage>
</organism>
<dbReference type="EMBL" id="RJUL01000004">
    <property type="protein sequence ID" value="ROQ27467.1"/>
    <property type="molecule type" value="Genomic_DNA"/>
</dbReference>
<dbReference type="InterPro" id="IPR036837">
    <property type="entry name" value="Cation_efflux_CTD_sf"/>
</dbReference>
<keyword evidence="5" id="KW-0862">Zinc</keyword>
<comment type="subcellular location">
    <subcellularLocation>
        <location evidence="1">Membrane</location>
        <topology evidence="1">Multi-pass membrane protein</topology>
    </subcellularLocation>
</comment>
<evidence type="ECO:0000256" key="2">
    <source>
        <dbReference type="ARBA" id="ARBA00008873"/>
    </source>
</evidence>
<dbReference type="InterPro" id="IPR027469">
    <property type="entry name" value="Cation_efflux_TMD_sf"/>
</dbReference>